<dbReference type="NCBIfam" id="TIGR00254">
    <property type="entry name" value="GGDEF"/>
    <property type="match status" value="1"/>
</dbReference>
<feature type="domain" description="GGDEF" evidence="3">
    <location>
        <begin position="867"/>
        <end position="1003"/>
    </location>
</feature>
<dbReference type="EMBL" id="MWPV01000003">
    <property type="protein sequence ID" value="OUL57742.1"/>
    <property type="molecule type" value="Genomic_DNA"/>
</dbReference>
<dbReference type="Gene3D" id="3.30.70.270">
    <property type="match status" value="1"/>
</dbReference>
<sequence length="1275" mass="145001">MDFRRVTMKRITFFIAIFCSALICSFQLFASLQVLTIDNQAIHGRHILAINQDPRGDFWLATDSGLFRFDGINTRPITSLEVPGLIGQSFREISSTQKHIWLSSDKGLEQINIDNQTSQVLFLGPVSHVFVQDPHSIWFLSQGRLHRYHEGQLYFPLTNLNLGAISQFALLPNGHLWVYNTDNQLIKVRLASEKVITTLTHLPGIKEISADKQGRVWVIDSSHTLFQLQATQLEKYQPLSSLVLTSIKHRDNGYFYAVGKHQAYLHDSVTDQTKTIPLDQINSITNSYIDTNKQLWLQDTSGVWQTQFLPLIIDKEVATISPIYPLTQLQQKDILNGESFALKDIIQYQENSWIYSNKDGVYKYQTTHEAPTKLSIARDIHKLAVNGESLILANHHSIYSLDLETLQKSTHLEFSHINAVSNYVDQQFIFTTNKHLYALNDNQARLLALLPNQITEIYDLAFNTTKNKIYIASKEGFWQVSHELNNRFTFELLLAGDTRKITTLNDTHYWLHHNDVAKFYNLSTHEVEFVNNTVLSDSALDLLKVGNGVLAQKNNQFITLTPTTHYQDVSQLRISEVLFTHKIQQSVLFPSDTIHLPSPVSNVQLNLASFKPSGLDYFQFKYRMLPNQEWQTMSPNQASLNIMSLPSGTHVLEIENNGEPKLQRTQLTLVSHGSNLFALIDLLAIVIAVIGLTFVFLKAKRSGLHGNSLTASLLSQTKESVWIANQDFEIIEVNKVFTQTTGYQKHDILGKKTKIYTSNGRNIQLEQLIYKELKENSFWSGQIWSSRKNAEEYYLDLTITEIKQKSIFELKNKTLYIGMFNDITARKRHEKELQLLATRDPITGLANRTLFIEHLNKAIVDSREAFPSFALLFLDLDNFHKINESLGHSQGDVLLNLVSKRINKLLDKGCILSRLGGDEFAILIPPYLYNNMSIFYLKRQAQKILSKINNFNLNEIEVTVSASIGIALFPENGVNCESLMRSADSALNYAKHHGKNNFQFYDKKLQSSSPHSLSKESALFHAIENEEFIFYYQPKFNTIKNKIVGFEALARWPQPDGTVVGPNDFIPIAEKNGTIIALTKSLLKQACMQVKTWYEQGELVGRVAVNISAGHFQQASLIEDLTHLLTIYNISGRHLELEITESAMMQDPDFAIKQMEKLKSLGFSIALDDFGTGHSSLSYLKQFPIDTLKIDRSFIVDMVENERDRNITATIIRLAKYLDIKVVAEGVETYDQSYLLHVMGCNVVQGYYFSPPVSVANLADLKIDKPLKNNKKKAG</sequence>
<comment type="caution">
    <text evidence="4">The sequence shown here is derived from an EMBL/GenBank/DDBJ whole genome shotgun (WGS) entry which is preliminary data.</text>
</comment>
<dbReference type="NCBIfam" id="TIGR00229">
    <property type="entry name" value="sensory_box"/>
    <property type="match status" value="1"/>
</dbReference>
<evidence type="ECO:0000259" key="3">
    <source>
        <dbReference type="PROSITE" id="PS50887"/>
    </source>
</evidence>
<feature type="domain" description="EAL" evidence="2">
    <location>
        <begin position="1012"/>
        <end position="1266"/>
    </location>
</feature>
<dbReference type="InterPro" id="IPR000014">
    <property type="entry name" value="PAS"/>
</dbReference>
<dbReference type="PANTHER" id="PTHR44757:SF2">
    <property type="entry name" value="BIOFILM ARCHITECTURE MAINTENANCE PROTEIN MBAA"/>
    <property type="match status" value="1"/>
</dbReference>
<dbReference type="Gene3D" id="2.130.10.10">
    <property type="entry name" value="YVTN repeat-like/Quinoprotein amine dehydrogenase"/>
    <property type="match status" value="1"/>
</dbReference>
<evidence type="ECO:0000259" key="2">
    <source>
        <dbReference type="PROSITE" id="PS50883"/>
    </source>
</evidence>
<dbReference type="SUPFAM" id="SSF141868">
    <property type="entry name" value="EAL domain-like"/>
    <property type="match status" value="1"/>
</dbReference>
<dbReference type="PANTHER" id="PTHR44757">
    <property type="entry name" value="DIGUANYLATE CYCLASE DGCP"/>
    <property type="match status" value="1"/>
</dbReference>
<dbReference type="InterPro" id="IPR015943">
    <property type="entry name" value="WD40/YVTN_repeat-like_dom_sf"/>
</dbReference>
<dbReference type="Gene3D" id="3.20.20.450">
    <property type="entry name" value="EAL domain"/>
    <property type="match status" value="1"/>
</dbReference>
<dbReference type="PROSITE" id="PS50887">
    <property type="entry name" value="GGDEF"/>
    <property type="match status" value="1"/>
</dbReference>
<dbReference type="AlphaFoldDB" id="A0A244CQ69"/>
<dbReference type="InterPro" id="IPR035965">
    <property type="entry name" value="PAS-like_dom_sf"/>
</dbReference>
<dbReference type="InterPro" id="IPR052155">
    <property type="entry name" value="Biofilm_reg_signaling"/>
</dbReference>
<feature type="domain" description="PAS" evidence="1">
    <location>
        <begin position="706"/>
        <end position="751"/>
    </location>
</feature>
<evidence type="ECO:0000313" key="4">
    <source>
        <dbReference type="EMBL" id="OUL57742.1"/>
    </source>
</evidence>
<dbReference type="SMART" id="SM00267">
    <property type="entry name" value="GGDEF"/>
    <property type="match status" value="1"/>
</dbReference>
<accession>A0A244CQ69</accession>
<dbReference type="Pfam" id="PF00990">
    <property type="entry name" value="GGDEF"/>
    <property type="match status" value="1"/>
</dbReference>
<dbReference type="PROSITE" id="PS50883">
    <property type="entry name" value="EAL"/>
    <property type="match status" value="1"/>
</dbReference>
<dbReference type="InterPro" id="IPR000160">
    <property type="entry name" value="GGDEF_dom"/>
</dbReference>
<dbReference type="CDD" id="cd00130">
    <property type="entry name" value="PAS"/>
    <property type="match status" value="1"/>
</dbReference>
<dbReference type="InterPro" id="IPR029787">
    <property type="entry name" value="Nucleotide_cyclase"/>
</dbReference>
<name>A0A244CQ69_PSEDV</name>
<dbReference type="Proteomes" id="UP000194841">
    <property type="component" value="Unassembled WGS sequence"/>
</dbReference>
<dbReference type="CDD" id="cd01949">
    <property type="entry name" value="GGDEF"/>
    <property type="match status" value="1"/>
</dbReference>
<dbReference type="OrthoDB" id="6278293at2"/>
<dbReference type="InterPro" id="IPR001633">
    <property type="entry name" value="EAL_dom"/>
</dbReference>
<evidence type="ECO:0000259" key="1">
    <source>
        <dbReference type="PROSITE" id="PS50112"/>
    </source>
</evidence>
<dbReference type="SUPFAM" id="SSF55785">
    <property type="entry name" value="PYP-like sensor domain (PAS domain)"/>
    <property type="match status" value="1"/>
</dbReference>
<proteinExistence type="predicted"/>
<dbReference type="SMART" id="SM00091">
    <property type="entry name" value="PAS"/>
    <property type="match status" value="1"/>
</dbReference>
<evidence type="ECO:0008006" key="6">
    <source>
        <dbReference type="Google" id="ProtNLM"/>
    </source>
</evidence>
<dbReference type="InterPro" id="IPR035919">
    <property type="entry name" value="EAL_sf"/>
</dbReference>
<organism evidence="4 5">
    <name type="scientific">Pseudoalteromonas ulvae</name>
    <dbReference type="NCBI Taxonomy" id="107327"/>
    <lineage>
        <taxon>Bacteria</taxon>
        <taxon>Pseudomonadati</taxon>
        <taxon>Pseudomonadota</taxon>
        <taxon>Gammaproteobacteria</taxon>
        <taxon>Alteromonadales</taxon>
        <taxon>Pseudoalteromonadaceae</taxon>
        <taxon>Pseudoalteromonas</taxon>
    </lineage>
</organism>
<protein>
    <recommendedName>
        <fullName evidence="6">GGDEF domain-containing protein</fullName>
    </recommendedName>
</protein>
<dbReference type="SUPFAM" id="SSF55073">
    <property type="entry name" value="Nucleotide cyclase"/>
    <property type="match status" value="1"/>
</dbReference>
<dbReference type="SUPFAM" id="SSF63829">
    <property type="entry name" value="Calcium-dependent phosphotriesterase"/>
    <property type="match status" value="1"/>
</dbReference>
<dbReference type="Pfam" id="PF13426">
    <property type="entry name" value="PAS_9"/>
    <property type="match status" value="1"/>
</dbReference>
<dbReference type="CDD" id="cd01948">
    <property type="entry name" value="EAL"/>
    <property type="match status" value="1"/>
</dbReference>
<dbReference type="PROSITE" id="PS50112">
    <property type="entry name" value="PAS"/>
    <property type="match status" value="1"/>
</dbReference>
<gene>
    <name evidence="4" type="ORF">B1199_11845</name>
</gene>
<reference evidence="4 5" key="1">
    <citation type="submission" date="2017-02" db="EMBL/GenBank/DDBJ databases">
        <title>Pseudoalteromonas ulvae TC14 Genome.</title>
        <authorList>
            <person name="Molmeret M."/>
        </authorList>
    </citation>
    <scope>NUCLEOTIDE SEQUENCE [LARGE SCALE GENOMIC DNA]</scope>
    <source>
        <strain evidence="4">TC14</strain>
    </source>
</reference>
<evidence type="ECO:0000313" key="5">
    <source>
        <dbReference type="Proteomes" id="UP000194841"/>
    </source>
</evidence>
<dbReference type="Pfam" id="PF00563">
    <property type="entry name" value="EAL"/>
    <property type="match status" value="1"/>
</dbReference>
<dbReference type="InterPro" id="IPR043128">
    <property type="entry name" value="Rev_trsase/Diguanyl_cyclase"/>
</dbReference>
<dbReference type="SMART" id="SM00052">
    <property type="entry name" value="EAL"/>
    <property type="match status" value="1"/>
</dbReference>
<keyword evidence="5" id="KW-1185">Reference proteome</keyword>
<dbReference type="Gene3D" id="3.30.450.20">
    <property type="entry name" value="PAS domain"/>
    <property type="match status" value="1"/>
</dbReference>